<dbReference type="CDD" id="cd06223">
    <property type="entry name" value="PRTases_typeI"/>
    <property type="match status" value="1"/>
</dbReference>
<dbReference type="InterPro" id="IPR029057">
    <property type="entry name" value="PRTase-like"/>
</dbReference>
<accession>A0A918GE09</accession>
<proteinExistence type="predicted"/>
<dbReference type="Gene3D" id="3.30.1310.20">
    <property type="entry name" value="PRTase-like"/>
    <property type="match status" value="1"/>
</dbReference>
<evidence type="ECO:0000313" key="3">
    <source>
        <dbReference type="Proteomes" id="UP000660680"/>
    </source>
</evidence>
<feature type="domain" description="Phosphoribosyltransferase" evidence="1">
    <location>
        <begin position="46"/>
        <end position="196"/>
    </location>
</feature>
<dbReference type="InterPro" id="IPR000836">
    <property type="entry name" value="PRTase_dom"/>
</dbReference>
<dbReference type="Gene3D" id="3.40.50.2020">
    <property type="match status" value="1"/>
</dbReference>
<gene>
    <name evidence="2" type="ORF">GCM10010171_27130</name>
</gene>
<organism evidence="2 3">
    <name type="scientific">Actinokineospora fastidiosa</name>
    <dbReference type="NCBI Taxonomy" id="1816"/>
    <lineage>
        <taxon>Bacteria</taxon>
        <taxon>Bacillati</taxon>
        <taxon>Actinomycetota</taxon>
        <taxon>Actinomycetes</taxon>
        <taxon>Pseudonocardiales</taxon>
        <taxon>Pseudonocardiaceae</taxon>
        <taxon>Actinokineospora</taxon>
    </lineage>
</organism>
<dbReference type="SUPFAM" id="SSF53271">
    <property type="entry name" value="PRTase-like"/>
    <property type="match status" value="1"/>
</dbReference>
<dbReference type="AlphaFoldDB" id="A0A918GE09"/>
<protein>
    <recommendedName>
        <fullName evidence="1">Phosphoribosyltransferase domain-containing protein</fullName>
    </recommendedName>
</protein>
<evidence type="ECO:0000313" key="2">
    <source>
        <dbReference type="EMBL" id="GGS31793.1"/>
    </source>
</evidence>
<name>A0A918GE09_9PSEU</name>
<reference evidence="2" key="2">
    <citation type="submission" date="2020-09" db="EMBL/GenBank/DDBJ databases">
        <authorList>
            <person name="Sun Q."/>
            <person name="Ohkuma M."/>
        </authorList>
    </citation>
    <scope>NUCLEOTIDE SEQUENCE</scope>
    <source>
        <strain evidence="2">JCM 3276</strain>
    </source>
</reference>
<sequence length="227" mass="23314">MRTGHYLRGKARAAEVVQTGAVRFADRAEAGRVLARSLAPLRRCGPIVLGLPRGGVPVAAEVAAALHADLDVVVVRKVGAPGHAELAVGAVGERGVTVRLDGVLADLGITWADVAATAERERAAVARRATDLRGDAEPPDLADRVVILVDDGIATGATMAAAVLVVRDRGASGVVVAAPVAPRDTAARLGADAFVCAHTPRRFSAVGQWYADFGEVTDAEVRAALGL</sequence>
<dbReference type="Pfam" id="PF00156">
    <property type="entry name" value="Pribosyltran"/>
    <property type="match status" value="1"/>
</dbReference>
<keyword evidence="3" id="KW-1185">Reference proteome</keyword>
<comment type="caution">
    <text evidence="2">The sequence shown here is derived from an EMBL/GenBank/DDBJ whole genome shotgun (WGS) entry which is preliminary data.</text>
</comment>
<reference evidence="2" key="1">
    <citation type="journal article" date="2014" name="Int. J. Syst. Evol. Microbiol.">
        <title>Complete genome sequence of Corynebacterium casei LMG S-19264T (=DSM 44701T), isolated from a smear-ripened cheese.</title>
        <authorList>
            <consortium name="US DOE Joint Genome Institute (JGI-PGF)"/>
            <person name="Walter F."/>
            <person name="Albersmeier A."/>
            <person name="Kalinowski J."/>
            <person name="Ruckert C."/>
        </authorList>
    </citation>
    <scope>NUCLEOTIDE SEQUENCE</scope>
    <source>
        <strain evidence="2">JCM 3276</strain>
    </source>
</reference>
<dbReference type="Proteomes" id="UP000660680">
    <property type="component" value="Unassembled WGS sequence"/>
</dbReference>
<dbReference type="EMBL" id="BMRB01000002">
    <property type="protein sequence ID" value="GGS31793.1"/>
    <property type="molecule type" value="Genomic_DNA"/>
</dbReference>
<evidence type="ECO:0000259" key="1">
    <source>
        <dbReference type="Pfam" id="PF00156"/>
    </source>
</evidence>